<name>A0ABU9ATK0_9BACT</name>
<reference evidence="2 3" key="1">
    <citation type="submission" date="2024-04" db="EMBL/GenBank/DDBJ databases">
        <title>Luteolibacter sp. isolated from soil.</title>
        <authorList>
            <person name="An J."/>
        </authorList>
    </citation>
    <scope>NUCLEOTIDE SEQUENCE [LARGE SCALE GENOMIC DNA]</scope>
    <source>
        <strain evidence="2 3">Y139</strain>
    </source>
</reference>
<feature type="chain" id="PRO_5045098498" evidence="1">
    <location>
        <begin position="27"/>
        <end position="259"/>
    </location>
</feature>
<evidence type="ECO:0000313" key="3">
    <source>
        <dbReference type="Proteomes" id="UP001371305"/>
    </source>
</evidence>
<evidence type="ECO:0000256" key="1">
    <source>
        <dbReference type="SAM" id="SignalP"/>
    </source>
</evidence>
<comment type="caution">
    <text evidence="2">The sequence shown here is derived from an EMBL/GenBank/DDBJ whole genome shotgun (WGS) entry which is preliminary data.</text>
</comment>
<keyword evidence="3" id="KW-1185">Reference proteome</keyword>
<dbReference type="RefSeq" id="WP_341404563.1">
    <property type="nucleotide sequence ID" value="NZ_JBBUKT010000003.1"/>
</dbReference>
<evidence type="ECO:0000313" key="2">
    <source>
        <dbReference type="EMBL" id="MEK7950961.1"/>
    </source>
</evidence>
<keyword evidence="1" id="KW-0732">Signal</keyword>
<dbReference type="EMBL" id="JBBUKT010000003">
    <property type="protein sequence ID" value="MEK7950961.1"/>
    <property type="molecule type" value="Genomic_DNA"/>
</dbReference>
<dbReference type="Proteomes" id="UP001371305">
    <property type="component" value="Unassembled WGS sequence"/>
</dbReference>
<feature type="signal peptide" evidence="1">
    <location>
        <begin position="1"/>
        <end position="26"/>
    </location>
</feature>
<proteinExistence type="predicted"/>
<gene>
    <name evidence="2" type="ORF">WKV53_10660</name>
</gene>
<protein>
    <submittedName>
        <fullName evidence="2">PEP-CTERM sorting domain-containing protein</fullName>
    </submittedName>
</protein>
<accession>A0ABU9ATK0</accession>
<sequence length="259" mass="27146">MKIHRSISLVPLVCLASALSALSTQAAVSIYLSPNGIESAETSGINDIQVTTETFSTGTGYVSSYNGAIGIYAGDGFINAEDIYGGYQEGNYLGIQTGQAMTVTLTTAASYFGFYFSAGDAGNVVELFSGGNLLLTFKTGDLIAMLPNTNGSQIQAINGSLYNTKDYYGQPNGPNQAATNNEPYAYVHFVGTGGTTFDKIRFSEPTTATFETDNHSVRTNAPALPGSLVDITGAVPEPSGAALAAFSFGTLALFRRRRA</sequence>
<organism evidence="2 3">
    <name type="scientific">Luteolibacter soli</name>
    <dbReference type="NCBI Taxonomy" id="3135280"/>
    <lineage>
        <taxon>Bacteria</taxon>
        <taxon>Pseudomonadati</taxon>
        <taxon>Verrucomicrobiota</taxon>
        <taxon>Verrucomicrobiia</taxon>
        <taxon>Verrucomicrobiales</taxon>
        <taxon>Verrucomicrobiaceae</taxon>
        <taxon>Luteolibacter</taxon>
    </lineage>
</organism>